<dbReference type="EMBL" id="JACHKY010000006">
    <property type="protein sequence ID" value="MBB4799646.1"/>
    <property type="molecule type" value="Genomic_DNA"/>
</dbReference>
<reference evidence="2 3" key="1">
    <citation type="submission" date="2020-08" db="EMBL/GenBank/DDBJ databases">
        <title>Functional genomics of gut bacteria from endangered species of beetles.</title>
        <authorList>
            <person name="Carlos-Shanley C."/>
        </authorList>
    </citation>
    <scope>NUCLEOTIDE SEQUENCE [LARGE SCALE GENOMIC DNA]</scope>
    <source>
        <strain evidence="2 3">S00123</strain>
    </source>
</reference>
<gene>
    <name evidence="2" type="ORF">HNP32_003404</name>
</gene>
<comment type="caution">
    <text evidence="2">The sequence shown here is derived from an EMBL/GenBank/DDBJ whole genome shotgun (WGS) entry which is preliminary data.</text>
</comment>
<evidence type="ECO:0000313" key="2">
    <source>
        <dbReference type="EMBL" id="MBB4799646.1"/>
    </source>
</evidence>
<sequence length="120" mass="12994">MDRRVVRVRVPSVVEYDVVIDDGRPVFVGAVIRREASRQGPDAGKWIDTHRTTWDGRGGRSDGIERHPQTGQALGTRSMVIEQAIAVLAADPTAGTHLKAPNQMGRPSRASRRATSGTPA</sequence>
<feature type="compositionally biased region" description="Basic and acidic residues" evidence="1">
    <location>
        <begin position="45"/>
        <end position="68"/>
    </location>
</feature>
<feature type="region of interest" description="Disordered" evidence="1">
    <location>
        <begin position="91"/>
        <end position="120"/>
    </location>
</feature>
<dbReference type="RefSeq" id="WP_184273275.1">
    <property type="nucleotide sequence ID" value="NZ_CP194722.1"/>
</dbReference>
<organism evidence="2 3">
    <name type="scientific">Brevundimonas bullata</name>
    <dbReference type="NCBI Taxonomy" id="13160"/>
    <lineage>
        <taxon>Bacteria</taxon>
        <taxon>Pseudomonadati</taxon>
        <taxon>Pseudomonadota</taxon>
        <taxon>Alphaproteobacteria</taxon>
        <taxon>Caulobacterales</taxon>
        <taxon>Caulobacteraceae</taxon>
        <taxon>Brevundimonas</taxon>
    </lineage>
</organism>
<evidence type="ECO:0000256" key="1">
    <source>
        <dbReference type="SAM" id="MobiDB-lite"/>
    </source>
</evidence>
<dbReference type="Proteomes" id="UP000539957">
    <property type="component" value="Unassembled WGS sequence"/>
</dbReference>
<accession>A0A7W7ISD8</accession>
<evidence type="ECO:0000313" key="3">
    <source>
        <dbReference type="Proteomes" id="UP000539957"/>
    </source>
</evidence>
<dbReference type="AlphaFoldDB" id="A0A7W7ISD8"/>
<keyword evidence="3" id="KW-1185">Reference proteome</keyword>
<protein>
    <submittedName>
        <fullName evidence="2">Uncharacterized protein</fullName>
    </submittedName>
</protein>
<feature type="region of interest" description="Disordered" evidence="1">
    <location>
        <begin position="36"/>
        <end position="74"/>
    </location>
</feature>
<proteinExistence type="predicted"/>
<name>A0A7W7ISD8_9CAUL</name>